<gene>
    <name evidence="2" type="ordered locus">MSWAN_1337</name>
</gene>
<dbReference type="SUPFAM" id="SSF53335">
    <property type="entry name" value="S-adenosyl-L-methionine-dependent methyltransferases"/>
    <property type="match status" value="1"/>
</dbReference>
<dbReference type="EMBL" id="CP002772">
    <property type="protein sequence ID" value="AEG18352.1"/>
    <property type="molecule type" value="Genomic_DNA"/>
</dbReference>
<dbReference type="InterPro" id="IPR029063">
    <property type="entry name" value="SAM-dependent_MTases_sf"/>
</dbReference>
<feature type="domain" description="Methyltransferase type 11" evidence="1">
    <location>
        <begin position="32"/>
        <end position="103"/>
    </location>
</feature>
<organism evidence="2 3">
    <name type="scientific">Methanobacterium paludis (strain DSM 25820 / JCM 18151 / SWAN1)</name>
    <dbReference type="NCBI Taxonomy" id="868131"/>
    <lineage>
        <taxon>Archaea</taxon>
        <taxon>Methanobacteriati</taxon>
        <taxon>Methanobacteriota</taxon>
        <taxon>Methanomada group</taxon>
        <taxon>Methanobacteria</taxon>
        <taxon>Methanobacteriales</taxon>
        <taxon>Methanobacteriaceae</taxon>
        <taxon>Methanobacterium</taxon>
    </lineage>
</organism>
<dbReference type="eggNOG" id="arCOG04989">
    <property type="taxonomic scope" value="Archaea"/>
</dbReference>
<sequence length="215" mass="24988">MNKSGLYSFYNSVFPHPMEVFKKEISGFDKVLDVGCGDNSPIQYCNIPFSVGLDLFEPYIQRSKEKGIHDQYVKSDIRYANFEPDSFDLVICMDVIEHLTKKEGLILMENMGVWAKKKVIVYTTNGYVSQDEYDSNPLQKHRSGWTVPELRNLGYDIYGMYGWKMLRGHKSQPRYRPHMAFRVLSDITQKITYRIPNYAFGLLSVKELSDAENNH</sequence>
<evidence type="ECO:0000313" key="3">
    <source>
        <dbReference type="Proteomes" id="UP000009231"/>
    </source>
</evidence>
<dbReference type="Proteomes" id="UP000009231">
    <property type="component" value="Chromosome"/>
</dbReference>
<protein>
    <submittedName>
        <fullName evidence="2">Methyltransferase type 11</fullName>
    </submittedName>
</protein>
<name>F6D6R9_METPW</name>
<keyword evidence="3" id="KW-1185">Reference proteome</keyword>
<dbReference type="GeneID" id="10668842"/>
<dbReference type="CDD" id="cd02440">
    <property type="entry name" value="AdoMet_MTases"/>
    <property type="match status" value="1"/>
</dbReference>
<dbReference type="Gene3D" id="3.40.50.150">
    <property type="entry name" value="Vaccinia Virus protein VP39"/>
    <property type="match status" value="1"/>
</dbReference>
<dbReference type="AlphaFoldDB" id="F6D6R9"/>
<reference evidence="2 3" key="1">
    <citation type="journal article" date="2014" name="Int. J. Syst. Evol. Microbiol.">
        <title>Methanobacterium paludis sp. nov. and a novel strain of Methanobacterium lacus isolated from northern peatlands.</title>
        <authorList>
            <person name="Cadillo-Quiroz H."/>
            <person name="Brauer S.L."/>
            <person name="Goodson N."/>
            <person name="Yavitt J.B."/>
            <person name="Zinder S.H."/>
        </authorList>
    </citation>
    <scope>NUCLEOTIDE SEQUENCE [LARGE SCALE GENOMIC DNA]</scope>
    <source>
        <strain evidence="3">DSM 25820 / JCM 18151 / SWAN1</strain>
    </source>
</reference>
<keyword evidence="2" id="KW-0808">Transferase</keyword>
<dbReference type="OrthoDB" id="1018at2157"/>
<dbReference type="KEGG" id="mew:MSWAN_1337"/>
<dbReference type="HOGENOM" id="CLU_1280816_0_0_2"/>
<dbReference type="InterPro" id="IPR013216">
    <property type="entry name" value="Methyltransf_11"/>
</dbReference>
<dbReference type="Pfam" id="PF08241">
    <property type="entry name" value="Methyltransf_11"/>
    <property type="match status" value="1"/>
</dbReference>
<dbReference type="GO" id="GO:0032259">
    <property type="term" value="P:methylation"/>
    <property type="evidence" value="ECO:0007669"/>
    <property type="project" value="UniProtKB-KW"/>
</dbReference>
<accession>F6D6R9</accession>
<evidence type="ECO:0000259" key="1">
    <source>
        <dbReference type="Pfam" id="PF08241"/>
    </source>
</evidence>
<keyword evidence="2" id="KW-0489">Methyltransferase</keyword>
<dbReference type="STRING" id="868131.MSWAN_1337"/>
<dbReference type="RefSeq" id="WP_013825853.1">
    <property type="nucleotide sequence ID" value="NC_015574.1"/>
</dbReference>
<dbReference type="GO" id="GO:0008757">
    <property type="term" value="F:S-adenosylmethionine-dependent methyltransferase activity"/>
    <property type="evidence" value="ECO:0007669"/>
    <property type="project" value="InterPro"/>
</dbReference>
<evidence type="ECO:0000313" key="2">
    <source>
        <dbReference type="EMBL" id="AEG18352.1"/>
    </source>
</evidence>
<proteinExistence type="predicted"/>